<sequence>MVHSAEGAVLFPKLVHTFSRHSMGCVGACGDNATMRSFFALLQKNVLDRRPWVTREELRIAIVTWIEHTYHLRRRQNRLGKLTPSNTRPSWPGIVYSGGVAWTGAHDRWLRQEVAP</sequence>
<dbReference type="AlphaFoldDB" id="A0A097SPT5"/>
<evidence type="ECO:0000313" key="1">
    <source>
        <dbReference type="EMBL" id="AIU93534.1"/>
    </source>
</evidence>
<proteinExistence type="predicted"/>
<evidence type="ECO:0008006" key="2">
    <source>
        <dbReference type="Google" id="ProtNLM"/>
    </source>
</evidence>
<accession>A0A097SPT5</accession>
<organism evidence="1">
    <name type="scientific">Rhodococcus sp. NS1</name>
    <dbReference type="NCBI Taxonomy" id="402236"/>
    <lineage>
        <taxon>Bacteria</taxon>
        <taxon>Bacillati</taxon>
        <taxon>Actinomycetota</taxon>
        <taxon>Actinomycetes</taxon>
        <taxon>Mycobacteriales</taxon>
        <taxon>Nocardiaceae</taxon>
        <taxon>Rhodococcus</taxon>
    </lineage>
</organism>
<reference evidence="1" key="1">
    <citation type="submission" date="2014-03" db="EMBL/GenBank/DDBJ databases">
        <authorList>
            <person name="Zhang G."/>
            <person name="Zhu L."/>
            <person name="Fang P."/>
        </authorList>
    </citation>
    <scope>NUCLEOTIDE SEQUENCE</scope>
    <source>
        <strain evidence="1">NS1</strain>
        <plasmid evidence="1">pNSL1</plasmid>
    </source>
</reference>
<geneLocation type="plasmid" evidence="1">
    <name>pNSL1</name>
</geneLocation>
<protein>
    <recommendedName>
        <fullName evidence="2">Integrase catalytic domain-containing protein</fullName>
    </recommendedName>
</protein>
<dbReference type="EMBL" id="KJ605395">
    <property type="protein sequence ID" value="AIU93534.1"/>
    <property type="molecule type" value="Genomic_DNA"/>
</dbReference>
<gene>
    <name evidence="1" type="ORF">LRS1606.100</name>
</gene>
<keyword evidence="1" id="KW-0614">Plasmid</keyword>
<name>A0A097SPT5_9NOCA</name>